<evidence type="ECO:0000256" key="3">
    <source>
        <dbReference type="ARBA" id="ARBA00012614"/>
    </source>
</evidence>
<keyword evidence="12" id="KW-0808">Transferase</keyword>
<evidence type="ECO:0000256" key="7">
    <source>
        <dbReference type="ARBA" id="ARBA00023316"/>
    </source>
</evidence>
<evidence type="ECO:0000256" key="6">
    <source>
        <dbReference type="ARBA" id="ARBA00023295"/>
    </source>
</evidence>
<dbReference type="Pfam" id="PF00150">
    <property type="entry name" value="Cellulase"/>
    <property type="match status" value="1"/>
</dbReference>
<evidence type="ECO:0000313" key="16">
    <source>
        <dbReference type="Proteomes" id="UP000596902"/>
    </source>
</evidence>
<dbReference type="PANTHER" id="PTHR31297:SF8">
    <property type="entry name" value="GLYCOSIDE HYDROLASE FAMILY 5 DOMAIN-CONTAINING PROTEIN"/>
    <property type="match status" value="1"/>
</dbReference>
<dbReference type="InterPro" id="IPR017853">
    <property type="entry name" value="GH"/>
</dbReference>
<protein>
    <recommendedName>
        <fullName evidence="4 12">UDP-N-acetylglucosamine transferase subunit ALG13</fullName>
        <ecNumber evidence="3 12">2.4.1.141</ecNumber>
    </recommendedName>
    <alternativeName>
        <fullName evidence="9 12">Asparagine-linked glycosylation protein 13</fullName>
    </alternativeName>
</protein>
<evidence type="ECO:0000256" key="2">
    <source>
        <dbReference type="ARBA" id="ARBA00011198"/>
    </source>
</evidence>
<dbReference type="Gene3D" id="3.40.50.2000">
    <property type="entry name" value="Glycogen Phosphorylase B"/>
    <property type="match status" value="1"/>
</dbReference>
<evidence type="ECO:0000256" key="12">
    <source>
        <dbReference type="RuleBase" id="RU362128"/>
    </source>
</evidence>
<evidence type="ECO:0000256" key="1">
    <source>
        <dbReference type="ARBA" id="ARBA00005641"/>
    </source>
</evidence>
<organism evidence="15 16">
    <name type="scientific">Alternaria burnsii</name>
    <dbReference type="NCBI Taxonomy" id="1187904"/>
    <lineage>
        <taxon>Eukaryota</taxon>
        <taxon>Fungi</taxon>
        <taxon>Dikarya</taxon>
        <taxon>Ascomycota</taxon>
        <taxon>Pezizomycotina</taxon>
        <taxon>Dothideomycetes</taxon>
        <taxon>Pleosporomycetidae</taxon>
        <taxon>Pleosporales</taxon>
        <taxon>Pleosporineae</taxon>
        <taxon>Pleosporaceae</taxon>
        <taxon>Alternaria</taxon>
        <taxon>Alternaria sect. Alternaria</taxon>
    </lineage>
</organism>
<dbReference type="EC" id="2.4.1.141" evidence="3 12"/>
<name>A0A8H7EHA7_9PLEO</name>
<dbReference type="Gene3D" id="3.20.20.80">
    <property type="entry name" value="Glycosidases"/>
    <property type="match status" value="1"/>
</dbReference>
<evidence type="ECO:0000259" key="14">
    <source>
        <dbReference type="Pfam" id="PF04101"/>
    </source>
</evidence>
<evidence type="ECO:0000256" key="4">
    <source>
        <dbReference type="ARBA" id="ARBA00017468"/>
    </source>
</evidence>
<dbReference type="GO" id="GO:0005576">
    <property type="term" value="C:extracellular region"/>
    <property type="evidence" value="ECO:0007669"/>
    <property type="project" value="TreeGrafter"/>
</dbReference>
<dbReference type="Pfam" id="PF04101">
    <property type="entry name" value="Glyco_tran_28_C"/>
    <property type="match status" value="1"/>
</dbReference>
<keyword evidence="5 11" id="KW-0378">Hydrolase</keyword>
<dbReference type="InterPro" id="IPR001547">
    <property type="entry name" value="Glyco_hydro_5"/>
</dbReference>
<dbReference type="AlphaFoldDB" id="A0A8H7EHA7"/>
<keyword evidence="16" id="KW-1185">Reference proteome</keyword>
<dbReference type="Proteomes" id="UP000596902">
    <property type="component" value="Unassembled WGS sequence"/>
</dbReference>
<comment type="similarity">
    <text evidence="1 11">Belongs to the glycosyl hydrolase 5 (cellulase A) family.</text>
</comment>
<evidence type="ECO:0000256" key="11">
    <source>
        <dbReference type="RuleBase" id="RU361153"/>
    </source>
</evidence>
<proteinExistence type="inferred from homology"/>
<dbReference type="GO" id="GO:0004577">
    <property type="term" value="F:N-acetylglucosaminyldiphosphodolichol N-acetylglucosaminyltransferase activity"/>
    <property type="evidence" value="ECO:0007669"/>
    <property type="project" value="UniProtKB-EC"/>
</dbReference>
<evidence type="ECO:0000259" key="13">
    <source>
        <dbReference type="Pfam" id="PF00150"/>
    </source>
</evidence>
<comment type="subcellular location">
    <subcellularLocation>
        <location evidence="12">Endoplasmic reticulum</location>
    </subcellularLocation>
</comment>
<evidence type="ECO:0000256" key="9">
    <source>
        <dbReference type="ARBA" id="ARBA00032061"/>
    </source>
</evidence>
<accession>A0A8H7EHA7</accession>
<reference evidence="15" key="1">
    <citation type="submission" date="2020-01" db="EMBL/GenBank/DDBJ databases">
        <authorList>
            <person name="Feng Z.H.Z."/>
        </authorList>
    </citation>
    <scope>NUCLEOTIDE SEQUENCE</scope>
    <source>
        <strain evidence="15">CBS107.38</strain>
    </source>
</reference>
<sequence length="588" mass="65763">MADTWKWTPNSKLCFVTTGATAPFTELIKSVLNPACLDALRESGFTHVLVQYGSAKDVYQDSSMLAQAYMRDSKSTPDLIIDGIDFNPDGLQSQFQLVQRSKGLVISHAGSGSILEALRYHITLIVVPNTGLLDNHQEELAVAMERNNYLVRGDVTFYNHITTGMRTQLSITAALATAASLAVSVPSALDDRHVAFDWDTGKVRGVNIGGWLVLEPFITPSIFEQHSSADWPVHDEWTLCEKLGQSSCADVLKPHWDNFVSWDDFRKVKDAGFNVVRIPVGYWSYVEPWGPYTGGAAQYLDAAVDWARATGLKIIIDLHGAPKSQNGFDHSGHVAYWPAWGDSDSLSHTHAALKQIEQKYATPEMQDVVVAIQFLNEPFLLKLDQNVVKQFYHDAYYNLRDISDTPAILHDGFENPSWLNGFLTKQDNDARNVIVDHHEYQIFDSGLNAMSVDQHVTLACNSVSNYDSSDKWTIVGEWSGAFTDCAPHLNGFNYGSRMEGSFPGSYWIGSCAGKSGPVSTWSQDWKDSVRRYIEVQLDVYEARTRGWIFWNFKTEGGAGEWDLFQLLDGGVFPQPLWDRRFGKACDNL</sequence>
<evidence type="ECO:0000256" key="8">
    <source>
        <dbReference type="ARBA" id="ARBA00024804"/>
    </source>
</evidence>
<dbReference type="GO" id="GO:0005783">
    <property type="term" value="C:endoplasmic reticulum"/>
    <property type="evidence" value="ECO:0007669"/>
    <property type="project" value="UniProtKB-SubCell"/>
</dbReference>
<dbReference type="SUPFAM" id="SSF51445">
    <property type="entry name" value="(Trans)glycosidases"/>
    <property type="match status" value="1"/>
</dbReference>
<dbReference type="GO" id="GO:0004338">
    <property type="term" value="F:glucan exo-1,3-beta-glucosidase activity"/>
    <property type="evidence" value="ECO:0007669"/>
    <property type="project" value="TreeGrafter"/>
</dbReference>
<dbReference type="PANTHER" id="PTHR31297">
    <property type="entry name" value="GLUCAN ENDO-1,6-BETA-GLUCOSIDASE B"/>
    <property type="match status" value="1"/>
</dbReference>
<dbReference type="InterPro" id="IPR007235">
    <property type="entry name" value="Glyco_trans_28_C"/>
</dbReference>
<comment type="catalytic activity">
    <reaction evidence="10">
        <text>an N-acetyl-alpha-D-glucosaminyl-diphospho-di-trans,poly-cis-dolichol + UDP-N-acetyl-alpha-D-glucosamine = an N,N'-diacetylchitobiosyl-diphospho-di-trans,poly-cis-dolichol + UDP + H(+)</text>
        <dbReference type="Rhea" id="RHEA:23380"/>
        <dbReference type="Rhea" id="RHEA-COMP:19507"/>
        <dbReference type="Rhea" id="RHEA-COMP:19510"/>
        <dbReference type="ChEBI" id="CHEBI:15378"/>
        <dbReference type="ChEBI" id="CHEBI:57269"/>
        <dbReference type="ChEBI" id="CHEBI:57705"/>
        <dbReference type="ChEBI" id="CHEBI:58223"/>
        <dbReference type="ChEBI" id="CHEBI:58427"/>
        <dbReference type="EC" id="2.4.1.141"/>
    </reaction>
</comment>
<dbReference type="GO" id="GO:0071555">
    <property type="term" value="P:cell wall organization"/>
    <property type="evidence" value="ECO:0007669"/>
    <property type="project" value="UniProtKB-KW"/>
</dbReference>
<keyword evidence="6 11" id="KW-0326">Glycosidase</keyword>
<dbReference type="EMBL" id="JAAABM010000002">
    <property type="protein sequence ID" value="KAF7679950.1"/>
    <property type="molecule type" value="Genomic_DNA"/>
</dbReference>
<evidence type="ECO:0000256" key="5">
    <source>
        <dbReference type="ARBA" id="ARBA00022801"/>
    </source>
</evidence>
<keyword evidence="7" id="KW-0961">Cell wall biogenesis/degradation</keyword>
<keyword evidence="12" id="KW-0256">Endoplasmic reticulum</keyword>
<feature type="domain" description="Glycoside hydrolase family 5" evidence="13">
    <location>
        <begin position="262"/>
        <end position="480"/>
    </location>
</feature>
<evidence type="ECO:0000313" key="15">
    <source>
        <dbReference type="EMBL" id="KAF7679950.1"/>
    </source>
</evidence>
<dbReference type="GO" id="GO:0009251">
    <property type="term" value="P:glucan catabolic process"/>
    <property type="evidence" value="ECO:0007669"/>
    <property type="project" value="TreeGrafter"/>
</dbReference>
<feature type="domain" description="Glycosyl transferase family 28 C-terminal" evidence="14">
    <location>
        <begin position="14"/>
        <end position="145"/>
    </location>
</feature>
<comment type="function">
    <text evidence="8 12">Involved in protein N-glycosylation. Essential for the second step of the dolichol-linked oligosaccharide pathway.</text>
</comment>
<comment type="caution">
    <text evidence="15">The sequence shown here is derived from an EMBL/GenBank/DDBJ whole genome shotgun (WGS) entry which is preliminary data.</text>
</comment>
<dbReference type="GO" id="GO:0009986">
    <property type="term" value="C:cell surface"/>
    <property type="evidence" value="ECO:0007669"/>
    <property type="project" value="TreeGrafter"/>
</dbReference>
<keyword evidence="12" id="KW-0328">Glycosyltransferase</keyword>
<comment type="subunit">
    <text evidence="2 12">Heterodimer with ALG14 to form a functional enzyme.</text>
</comment>
<reference evidence="15" key="2">
    <citation type="submission" date="2020-08" db="EMBL/GenBank/DDBJ databases">
        <title>Draft Genome Sequence of Cumin Blight Pathogen Alternaria burnsii.</title>
        <authorList>
            <person name="Feng Z."/>
        </authorList>
    </citation>
    <scope>NUCLEOTIDE SEQUENCE</scope>
    <source>
        <strain evidence="15">CBS107.38</strain>
    </source>
</reference>
<comment type="similarity">
    <text evidence="12">Belongs to the glycosyltransferase 28 family.</text>
</comment>
<evidence type="ECO:0000256" key="10">
    <source>
        <dbReference type="ARBA" id="ARBA00048184"/>
    </source>
</evidence>
<gene>
    <name evidence="12" type="primary">ALG13</name>
    <name evidence="15" type="ORF">GT037_001601</name>
</gene>
<dbReference type="InterPro" id="IPR050386">
    <property type="entry name" value="Glycosyl_hydrolase_5"/>
</dbReference>